<dbReference type="EC" id="2.7.13.3" evidence="2"/>
<dbReference type="SUPFAM" id="SSF47384">
    <property type="entry name" value="Homodimeric domain of signal transducing histidine kinase"/>
    <property type="match status" value="1"/>
</dbReference>
<dbReference type="Pfam" id="PF07495">
    <property type="entry name" value="Y_Y_Y"/>
    <property type="match status" value="1"/>
</dbReference>
<dbReference type="Pfam" id="PF00512">
    <property type="entry name" value="HisKA"/>
    <property type="match status" value="1"/>
</dbReference>
<dbReference type="InterPro" id="IPR036890">
    <property type="entry name" value="HATPase_C_sf"/>
</dbReference>
<dbReference type="Gene3D" id="3.30.565.10">
    <property type="entry name" value="Histidine kinase-like ATPase, C-terminal domain"/>
    <property type="match status" value="1"/>
</dbReference>
<dbReference type="Proteomes" id="UP000198757">
    <property type="component" value="Unassembled WGS sequence"/>
</dbReference>
<gene>
    <name evidence="6" type="ORF">SAMN04487894_104184</name>
</gene>
<reference evidence="7" key="1">
    <citation type="submission" date="2016-10" db="EMBL/GenBank/DDBJ databases">
        <authorList>
            <person name="Varghese N."/>
            <person name="Submissions S."/>
        </authorList>
    </citation>
    <scope>NUCLEOTIDE SEQUENCE [LARGE SCALE GENOMIC DNA]</scope>
    <source>
        <strain evidence="7">DSM 25811 / CCM 8410 / LMG 26954 / E90</strain>
    </source>
</reference>
<dbReference type="Gene3D" id="2.130.10.10">
    <property type="entry name" value="YVTN repeat-like/Quinoprotein amine dehydrogenase"/>
    <property type="match status" value="2"/>
</dbReference>
<dbReference type="CDD" id="cd00082">
    <property type="entry name" value="HisKA"/>
    <property type="match status" value="1"/>
</dbReference>
<dbReference type="InterPro" id="IPR036097">
    <property type="entry name" value="HisK_dim/P_sf"/>
</dbReference>
<comment type="catalytic activity">
    <reaction evidence="1">
        <text>ATP + protein L-histidine = ADP + protein N-phospho-L-histidine.</text>
        <dbReference type="EC" id="2.7.13.3"/>
    </reaction>
</comment>
<dbReference type="PRINTS" id="PR00344">
    <property type="entry name" value="BCTRLSENSOR"/>
</dbReference>
<dbReference type="PANTHER" id="PTHR43547:SF2">
    <property type="entry name" value="HYBRID SIGNAL TRANSDUCTION HISTIDINE KINASE C"/>
    <property type="match status" value="1"/>
</dbReference>
<keyword evidence="4" id="KW-1133">Transmembrane helix</keyword>
<dbReference type="GO" id="GO:0000155">
    <property type="term" value="F:phosphorelay sensor kinase activity"/>
    <property type="evidence" value="ECO:0007669"/>
    <property type="project" value="InterPro"/>
</dbReference>
<feature type="transmembrane region" description="Helical" evidence="4">
    <location>
        <begin position="768"/>
        <end position="785"/>
    </location>
</feature>
<evidence type="ECO:0000256" key="4">
    <source>
        <dbReference type="SAM" id="Phobius"/>
    </source>
</evidence>
<dbReference type="Gene3D" id="1.10.287.130">
    <property type="match status" value="1"/>
</dbReference>
<dbReference type="EMBL" id="FMZO01000004">
    <property type="protein sequence ID" value="SDC84320.1"/>
    <property type="molecule type" value="Genomic_DNA"/>
</dbReference>
<keyword evidence="3" id="KW-0597">Phosphoprotein</keyword>
<dbReference type="InterPro" id="IPR015943">
    <property type="entry name" value="WD40/YVTN_repeat-like_dom_sf"/>
</dbReference>
<evidence type="ECO:0000256" key="2">
    <source>
        <dbReference type="ARBA" id="ARBA00012438"/>
    </source>
</evidence>
<dbReference type="SMART" id="SM00388">
    <property type="entry name" value="HisKA"/>
    <property type="match status" value="1"/>
</dbReference>
<dbReference type="InterPro" id="IPR013783">
    <property type="entry name" value="Ig-like_fold"/>
</dbReference>
<dbReference type="InterPro" id="IPR003594">
    <property type="entry name" value="HATPase_dom"/>
</dbReference>
<dbReference type="InterPro" id="IPR004358">
    <property type="entry name" value="Sig_transdc_His_kin-like_C"/>
</dbReference>
<dbReference type="FunFam" id="2.60.40.10:FF:000791">
    <property type="entry name" value="Two-component system sensor histidine kinase/response regulator"/>
    <property type="match status" value="1"/>
</dbReference>
<name>A0A1G6PVU0_NIADE</name>
<dbReference type="PROSITE" id="PS50109">
    <property type="entry name" value="HIS_KIN"/>
    <property type="match status" value="1"/>
</dbReference>
<dbReference type="SUPFAM" id="SSF55874">
    <property type="entry name" value="ATPase domain of HSP90 chaperone/DNA topoisomerase II/histidine kinase"/>
    <property type="match status" value="1"/>
</dbReference>
<evidence type="ECO:0000313" key="6">
    <source>
        <dbReference type="EMBL" id="SDC84320.1"/>
    </source>
</evidence>
<accession>A0A1G6PVU0</accession>
<dbReference type="SMART" id="SM00387">
    <property type="entry name" value="HATPase_c"/>
    <property type="match status" value="1"/>
</dbReference>
<evidence type="ECO:0000313" key="7">
    <source>
        <dbReference type="Proteomes" id="UP000198757"/>
    </source>
</evidence>
<dbReference type="PANTHER" id="PTHR43547">
    <property type="entry name" value="TWO-COMPONENT HISTIDINE KINASE"/>
    <property type="match status" value="1"/>
</dbReference>
<dbReference type="Pfam" id="PF02518">
    <property type="entry name" value="HATPase_c"/>
    <property type="match status" value="1"/>
</dbReference>
<dbReference type="AlphaFoldDB" id="A0A1G6PVU0"/>
<dbReference type="Gene3D" id="2.60.40.10">
    <property type="entry name" value="Immunoglobulins"/>
    <property type="match status" value="1"/>
</dbReference>
<dbReference type="InterPro" id="IPR005467">
    <property type="entry name" value="His_kinase_dom"/>
</dbReference>
<protein>
    <recommendedName>
        <fullName evidence="2">histidine kinase</fullName>
        <ecNumber evidence="2">2.7.13.3</ecNumber>
    </recommendedName>
</protein>
<evidence type="ECO:0000256" key="3">
    <source>
        <dbReference type="ARBA" id="ARBA00022553"/>
    </source>
</evidence>
<keyword evidence="7" id="KW-1185">Reference proteome</keyword>
<dbReference type="SUPFAM" id="SSF63829">
    <property type="entry name" value="Calcium-dependent phosphotriesterase"/>
    <property type="match status" value="3"/>
</dbReference>
<dbReference type="STRING" id="1285928.SAMN04487894_104184"/>
<evidence type="ECO:0000259" key="5">
    <source>
        <dbReference type="PROSITE" id="PS50109"/>
    </source>
</evidence>
<dbReference type="RefSeq" id="WP_176954365.1">
    <property type="nucleotide sequence ID" value="NZ_FMZO01000004.1"/>
</dbReference>
<dbReference type="InterPro" id="IPR011123">
    <property type="entry name" value="Y_Y_Y"/>
</dbReference>
<keyword evidence="4" id="KW-0472">Membrane</keyword>
<proteinExistence type="predicted"/>
<sequence>MVAFLWTPSPANSQQHVFVRYDITAGLNNNTTFCALQDKRGFIWIGTADGLNRFDGNRFKSYRYISGSGTITGPCYVWKILEHSNGTLWVGTNQGIFIFDESTETFRHIKDIPWGVVAGMTEDSSGKVWVSLYQELYICDPAGGNAIKLTGFSGRRFVDIITTENKEIWVGTETGELGKWEPEREGFTFYPVFGDVQPESVRPVIRIFEKEPGVLWVGSRQGARAFNRVTHAVTPLLAGEVLQTDLQVRDFIKINNNEFWVATKKGIYVLDTTGHITGHIKKDNASLNSLSGDDVQSIFKDREGGIWCATYYGGVSYYASANAAFQVYFPGLAEGAIRGSNITTITEDPAGNIWMAGDNGLNKFDPISRRFTGFSPFEKKRMITGLDLLGLMSDSARLWLGVFRHGIDVLDIQKEKVVQRFAAGAGMFDLKSNRIMCIYQVAGKDVIWVGTADGLFRYDKRTDRFTMPGYFPQKTPYNCIFETPDGTLWGLSDRLYYYNPKKNIHGGLQVMVNGTDILPTSINSSVIVARDGTLWLGTGNGLIHIDLQTKKARIYTDADGLPANIVSGVVEDNTGGLWLTTTGGVVLLNPQTNIITSYPQTKGLTGGQFSYVSSYKSKNGRIYIGVQGGVICINPDLLQQDKFVPPVYITGISVFNTPLAINKKEGPLKQSVLLTDAITLTHRQTPFSISFAALSYATPGGLRYEYKLEGIDKDWHLVDNSDPLVNFTGLPPGNYVFRVRSGSGRGLWQKNEKLLNITILNPFYKTDIAYGIYLLLLAGLVYWWLRSYKRHLSDKQKRNTQLYEIKKEKELYAAKTAFFTEVIHEIRTPVTLLKAPLEMAMADSRELPRTQRYLAIMEENMQRLSVLINQLLKLKGTESAQFRLQRSSVKLESLLAEIYFVFNPVIKQRRIKFHSAISEAITPFQADKEALTTIITNLLDNAVKYCDHQVIVKADYSKDKDPVLEISIASDGLKIHPEYREKIFKPFYRLKETRQVAGTGIGLALARALANAHNGSLHLESAETLNIFILKLPVCLPEVHE</sequence>
<dbReference type="InterPro" id="IPR011110">
    <property type="entry name" value="Reg_prop"/>
</dbReference>
<keyword evidence="4" id="KW-0812">Transmembrane</keyword>
<dbReference type="Pfam" id="PF07494">
    <property type="entry name" value="Reg_prop"/>
    <property type="match status" value="3"/>
</dbReference>
<dbReference type="InterPro" id="IPR003661">
    <property type="entry name" value="HisK_dim/P_dom"/>
</dbReference>
<organism evidence="6 7">
    <name type="scientific">Niabella drilacis (strain DSM 25811 / CCM 8410 / CCUG 62505 / LMG 26954 / E90)</name>
    <dbReference type="NCBI Taxonomy" id="1285928"/>
    <lineage>
        <taxon>Bacteria</taxon>
        <taxon>Pseudomonadati</taxon>
        <taxon>Bacteroidota</taxon>
        <taxon>Chitinophagia</taxon>
        <taxon>Chitinophagales</taxon>
        <taxon>Chitinophagaceae</taxon>
        <taxon>Niabella</taxon>
    </lineage>
</organism>
<feature type="domain" description="Histidine kinase" evidence="5">
    <location>
        <begin position="821"/>
        <end position="1036"/>
    </location>
</feature>
<evidence type="ECO:0000256" key="1">
    <source>
        <dbReference type="ARBA" id="ARBA00000085"/>
    </source>
</evidence>